<name>F4RXV2_MELLP</name>
<dbReference type="VEuPathDB" id="FungiDB:MELLADRAFT_123729"/>
<dbReference type="AlphaFoldDB" id="F4RXV2"/>
<dbReference type="KEGG" id="mlr:MELLADRAFT_123729"/>
<dbReference type="Proteomes" id="UP000001072">
    <property type="component" value="Unassembled WGS sequence"/>
</dbReference>
<feature type="region of interest" description="Disordered" evidence="1">
    <location>
        <begin position="24"/>
        <end position="150"/>
    </location>
</feature>
<evidence type="ECO:0000313" key="3">
    <source>
        <dbReference type="EMBL" id="EGG02835.1"/>
    </source>
</evidence>
<dbReference type="EMBL" id="GL883128">
    <property type="protein sequence ID" value="EGG02835.1"/>
    <property type="molecule type" value="Genomic_DNA"/>
</dbReference>
<dbReference type="HOGENOM" id="CLU_1563200_0_0_1"/>
<feature type="chain" id="PRO_5003315599" evidence="2">
    <location>
        <begin position="22"/>
        <end position="171"/>
    </location>
</feature>
<feature type="compositionally biased region" description="Low complexity" evidence="1">
    <location>
        <begin position="63"/>
        <end position="82"/>
    </location>
</feature>
<feature type="compositionally biased region" description="Low complexity" evidence="1">
    <location>
        <begin position="28"/>
        <end position="47"/>
    </location>
</feature>
<dbReference type="GeneID" id="18926447"/>
<evidence type="ECO:0000313" key="4">
    <source>
        <dbReference type="Proteomes" id="UP000001072"/>
    </source>
</evidence>
<evidence type="ECO:0000256" key="2">
    <source>
        <dbReference type="SAM" id="SignalP"/>
    </source>
</evidence>
<keyword evidence="2" id="KW-0732">Signal</keyword>
<accession>F4RXV2</accession>
<feature type="compositionally biased region" description="Polar residues" evidence="1">
    <location>
        <begin position="141"/>
        <end position="150"/>
    </location>
</feature>
<feature type="compositionally biased region" description="Low complexity" evidence="1">
    <location>
        <begin position="120"/>
        <end position="130"/>
    </location>
</feature>
<feature type="compositionally biased region" description="Basic and acidic residues" evidence="1">
    <location>
        <begin position="50"/>
        <end position="61"/>
    </location>
</feature>
<gene>
    <name evidence="3" type="ORF">MELLADRAFT_123729</name>
</gene>
<protein>
    <submittedName>
        <fullName evidence="3">Secreted protein</fullName>
    </submittedName>
</protein>
<dbReference type="InParanoid" id="F4RXV2"/>
<keyword evidence="4" id="KW-1185">Reference proteome</keyword>
<organism evidence="4">
    <name type="scientific">Melampsora larici-populina (strain 98AG31 / pathotype 3-4-7)</name>
    <name type="common">Poplar leaf rust fungus</name>
    <dbReference type="NCBI Taxonomy" id="747676"/>
    <lineage>
        <taxon>Eukaryota</taxon>
        <taxon>Fungi</taxon>
        <taxon>Dikarya</taxon>
        <taxon>Basidiomycota</taxon>
        <taxon>Pucciniomycotina</taxon>
        <taxon>Pucciniomycetes</taxon>
        <taxon>Pucciniales</taxon>
        <taxon>Melampsoraceae</taxon>
        <taxon>Melampsora</taxon>
    </lineage>
</organism>
<proteinExistence type="predicted"/>
<reference evidence="4" key="1">
    <citation type="journal article" date="2011" name="Proc. Natl. Acad. Sci. U.S.A.">
        <title>Obligate biotrophy features unraveled by the genomic analysis of rust fungi.</title>
        <authorList>
            <person name="Duplessis S."/>
            <person name="Cuomo C.A."/>
            <person name="Lin Y.-C."/>
            <person name="Aerts A."/>
            <person name="Tisserant E."/>
            <person name="Veneault-Fourrey C."/>
            <person name="Joly D.L."/>
            <person name="Hacquard S."/>
            <person name="Amselem J."/>
            <person name="Cantarel B.L."/>
            <person name="Chiu R."/>
            <person name="Coutinho P.M."/>
            <person name="Feau N."/>
            <person name="Field M."/>
            <person name="Frey P."/>
            <person name="Gelhaye E."/>
            <person name="Goldberg J."/>
            <person name="Grabherr M.G."/>
            <person name="Kodira C.D."/>
            <person name="Kohler A."/>
            <person name="Kuees U."/>
            <person name="Lindquist E.A."/>
            <person name="Lucas S.M."/>
            <person name="Mago R."/>
            <person name="Mauceli E."/>
            <person name="Morin E."/>
            <person name="Murat C."/>
            <person name="Pangilinan J.L."/>
            <person name="Park R."/>
            <person name="Pearson M."/>
            <person name="Quesneville H."/>
            <person name="Rouhier N."/>
            <person name="Sakthikumar S."/>
            <person name="Salamov A.A."/>
            <person name="Schmutz J."/>
            <person name="Selles B."/>
            <person name="Shapiro H."/>
            <person name="Tanguay P."/>
            <person name="Tuskan G.A."/>
            <person name="Henrissat B."/>
            <person name="Van de Peer Y."/>
            <person name="Rouze P."/>
            <person name="Ellis J.G."/>
            <person name="Dodds P.N."/>
            <person name="Schein J.E."/>
            <person name="Zhong S."/>
            <person name="Hamelin R.C."/>
            <person name="Grigoriev I.V."/>
            <person name="Szabo L.J."/>
            <person name="Martin F."/>
        </authorList>
    </citation>
    <scope>NUCLEOTIDE SEQUENCE [LARGE SCALE GENOMIC DNA]</scope>
    <source>
        <strain evidence="4">98AG31 / pathotype 3-4-7</strain>
    </source>
</reference>
<sequence length="171" mass="17185">MVQALLLLSLLLSASVSLTLAGEQTVGSTSTDRSASASTNSAGGTPSDGTHFKLVDDRTDAGDSSTDYANSSTSNASTTDSSRPAPGVFDAAPFSEPAKNLSTNPGPVRTESAPSQSQPTSGTNNTVSVTSPPPSNDTHKSTSSPQNKPSGSTLYGLLLSATIAGIQLLVL</sequence>
<evidence type="ECO:0000256" key="1">
    <source>
        <dbReference type="SAM" id="MobiDB-lite"/>
    </source>
</evidence>
<dbReference type="RefSeq" id="XP_007413948.1">
    <property type="nucleotide sequence ID" value="XM_007413886.1"/>
</dbReference>
<feature type="signal peptide" evidence="2">
    <location>
        <begin position="1"/>
        <end position="21"/>
    </location>
</feature>
<dbReference type="OrthoDB" id="2516730at2759"/>